<keyword evidence="2" id="KW-1185">Reference proteome</keyword>
<proteinExistence type="predicted"/>
<name>A0A9P5XFW3_9AGAR</name>
<gene>
    <name evidence="1" type="ORF">P691DRAFT_774100</name>
</gene>
<accession>A0A9P5XFW3</accession>
<evidence type="ECO:0000313" key="2">
    <source>
        <dbReference type="Proteomes" id="UP000807342"/>
    </source>
</evidence>
<comment type="caution">
    <text evidence="1">The sequence shown here is derived from an EMBL/GenBank/DDBJ whole genome shotgun (WGS) entry which is preliminary data.</text>
</comment>
<dbReference type="AlphaFoldDB" id="A0A9P5XFW3"/>
<reference evidence="1" key="1">
    <citation type="submission" date="2020-11" db="EMBL/GenBank/DDBJ databases">
        <authorList>
            <consortium name="DOE Joint Genome Institute"/>
            <person name="Ahrendt S."/>
            <person name="Riley R."/>
            <person name="Andreopoulos W."/>
            <person name="Labutti K."/>
            <person name="Pangilinan J."/>
            <person name="Ruiz-Duenas F.J."/>
            <person name="Barrasa J.M."/>
            <person name="Sanchez-Garcia M."/>
            <person name="Camarero S."/>
            <person name="Miyauchi S."/>
            <person name="Serrano A."/>
            <person name="Linde D."/>
            <person name="Babiker R."/>
            <person name="Drula E."/>
            <person name="Ayuso-Fernandez I."/>
            <person name="Pacheco R."/>
            <person name="Padilla G."/>
            <person name="Ferreira P."/>
            <person name="Barriuso J."/>
            <person name="Kellner H."/>
            <person name="Castanera R."/>
            <person name="Alfaro M."/>
            <person name="Ramirez L."/>
            <person name="Pisabarro A.G."/>
            <person name="Kuo A."/>
            <person name="Tritt A."/>
            <person name="Lipzen A."/>
            <person name="He G."/>
            <person name="Yan M."/>
            <person name="Ng V."/>
            <person name="Cullen D."/>
            <person name="Martin F."/>
            <person name="Rosso M.-N."/>
            <person name="Henrissat B."/>
            <person name="Hibbett D."/>
            <person name="Martinez A.T."/>
            <person name="Grigoriev I.V."/>
        </authorList>
    </citation>
    <scope>NUCLEOTIDE SEQUENCE</scope>
    <source>
        <strain evidence="1">MF-IS2</strain>
    </source>
</reference>
<dbReference type="Proteomes" id="UP000807342">
    <property type="component" value="Unassembled WGS sequence"/>
</dbReference>
<dbReference type="EMBL" id="MU151110">
    <property type="protein sequence ID" value="KAF9450214.1"/>
    <property type="molecule type" value="Genomic_DNA"/>
</dbReference>
<organism evidence="1 2">
    <name type="scientific">Macrolepiota fuliginosa MF-IS2</name>
    <dbReference type="NCBI Taxonomy" id="1400762"/>
    <lineage>
        <taxon>Eukaryota</taxon>
        <taxon>Fungi</taxon>
        <taxon>Dikarya</taxon>
        <taxon>Basidiomycota</taxon>
        <taxon>Agaricomycotina</taxon>
        <taxon>Agaricomycetes</taxon>
        <taxon>Agaricomycetidae</taxon>
        <taxon>Agaricales</taxon>
        <taxon>Agaricineae</taxon>
        <taxon>Agaricaceae</taxon>
        <taxon>Macrolepiota</taxon>
    </lineage>
</organism>
<evidence type="ECO:0000313" key="1">
    <source>
        <dbReference type="EMBL" id="KAF9450214.1"/>
    </source>
</evidence>
<sequence>MSNVPSRKHQGRNLFIKCPHTCAYVGGTTTRRPLHAILDARGVLPNMPHSCPKLKQHILEGGHPHCNSECPAHRLSQNPIAWAHFQGEAPGPAQFESLVPAIFQNYRTKWDLIEAFFQKIGVPIPDLSSTSTVLLNVTTTRPTAGRTATLNPPRPHYLFDLNPNPSSTSPVVGSRPVRALSTVLPTSGQSHIPAPSQGCLGVTREHDIHIQQTAVAPPNMSQTLTQSLLQGNRHVPEDHPTAWSHRVVDDLGAPTTRDRQAHPIAGMHRVIASPALDRLNPSVVSQNVQYRPYESRLSKPVSVSG</sequence>
<protein>
    <submittedName>
        <fullName evidence="1">Uncharacterized protein</fullName>
    </submittedName>
</protein>